<dbReference type="GO" id="GO:1900376">
    <property type="term" value="P:regulation of secondary metabolite biosynthetic process"/>
    <property type="evidence" value="ECO:0007669"/>
    <property type="project" value="TreeGrafter"/>
</dbReference>
<dbReference type="Gene3D" id="1.10.10.10">
    <property type="entry name" value="Winged helix-like DNA-binding domain superfamily/Winged helix DNA-binding domain"/>
    <property type="match status" value="1"/>
</dbReference>
<comment type="similarity">
    <text evidence="1">Belongs to the Fur family.</text>
</comment>
<dbReference type="GO" id="GO:0003700">
    <property type="term" value="F:DNA-binding transcription factor activity"/>
    <property type="evidence" value="ECO:0007669"/>
    <property type="project" value="InterPro"/>
</dbReference>
<dbReference type="EMBL" id="PTQZ01000045">
    <property type="protein sequence ID" value="PQA48296.1"/>
    <property type="molecule type" value="Genomic_DNA"/>
</dbReference>
<name>A0A2P6ATT6_9GAMM</name>
<evidence type="ECO:0000256" key="2">
    <source>
        <dbReference type="ARBA" id="ARBA00022491"/>
    </source>
</evidence>
<keyword evidence="7" id="KW-0479">Metal-binding</keyword>
<dbReference type="InterPro" id="IPR036388">
    <property type="entry name" value="WH-like_DNA-bd_sf"/>
</dbReference>
<dbReference type="Gene3D" id="3.30.1490.190">
    <property type="match status" value="1"/>
</dbReference>
<dbReference type="AlphaFoldDB" id="A0A2P6ATT6"/>
<evidence type="ECO:0000256" key="3">
    <source>
        <dbReference type="ARBA" id="ARBA00022833"/>
    </source>
</evidence>
<dbReference type="GO" id="GO:0005829">
    <property type="term" value="C:cytosol"/>
    <property type="evidence" value="ECO:0007669"/>
    <property type="project" value="TreeGrafter"/>
</dbReference>
<dbReference type="GO" id="GO:0008270">
    <property type="term" value="F:zinc ion binding"/>
    <property type="evidence" value="ECO:0007669"/>
    <property type="project" value="TreeGrafter"/>
</dbReference>
<accession>A0A2P6ATT6</accession>
<evidence type="ECO:0000256" key="4">
    <source>
        <dbReference type="ARBA" id="ARBA00023015"/>
    </source>
</evidence>
<dbReference type="PANTHER" id="PTHR33202">
    <property type="entry name" value="ZINC UPTAKE REGULATION PROTEIN"/>
    <property type="match status" value="1"/>
</dbReference>
<keyword evidence="2" id="KW-0678">Repressor</keyword>
<keyword evidence="6" id="KW-0804">Transcription</keyword>
<dbReference type="GO" id="GO:0045892">
    <property type="term" value="P:negative regulation of DNA-templated transcription"/>
    <property type="evidence" value="ECO:0007669"/>
    <property type="project" value="TreeGrafter"/>
</dbReference>
<evidence type="ECO:0000313" key="8">
    <source>
        <dbReference type="EMBL" id="PQA48296.1"/>
    </source>
</evidence>
<proteinExistence type="inferred from homology"/>
<keyword evidence="5" id="KW-0238">DNA-binding</keyword>
<evidence type="ECO:0000256" key="1">
    <source>
        <dbReference type="ARBA" id="ARBA00007957"/>
    </source>
</evidence>
<dbReference type="Proteomes" id="UP000243900">
    <property type="component" value="Unassembled WGS sequence"/>
</dbReference>
<dbReference type="OrthoDB" id="9801127at2"/>
<evidence type="ECO:0000256" key="6">
    <source>
        <dbReference type="ARBA" id="ARBA00023163"/>
    </source>
</evidence>
<dbReference type="Pfam" id="PF01475">
    <property type="entry name" value="FUR"/>
    <property type="match status" value="1"/>
</dbReference>
<dbReference type="SUPFAM" id="SSF46785">
    <property type="entry name" value="Winged helix' DNA-binding domain"/>
    <property type="match status" value="1"/>
</dbReference>
<comment type="cofactor">
    <cofactor evidence="7">
        <name>Zn(2+)</name>
        <dbReference type="ChEBI" id="CHEBI:29105"/>
    </cofactor>
    <text evidence="7">Binds 1 zinc ion per subunit.</text>
</comment>
<feature type="binding site" evidence="7">
    <location>
        <position position="175"/>
    </location>
    <ligand>
        <name>Zn(2+)</name>
        <dbReference type="ChEBI" id="CHEBI:29105"/>
    </ligand>
</feature>
<keyword evidence="4" id="KW-0805">Transcription regulation</keyword>
<comment type="caution">
    <text evidence="8">The sequence shown here is derived from an EMBL/GenBank/DDBJ whole genome shotgun (WGS) entry which is preliminary data.</text>
</comment>
<organism evidence="8 9">
    <name type="scientific">Amnimonas aquatica</name>
    <dbReference type="NCBI Taxonomy" id="2094561"/>
    <lineage>
        <taxon>Bacteria</taxon>
        <taxon>Pseudomonadati</taxon>
        <taxon>Pseudomonadota</taxon>
        <taxon>Gammaproteobacteria</taxon>
        <taxon>Moraxellales</taxon>
        <taxon>Moraxellaceae</taxon>
        <taxon>Amnimonas</taxon>
    </lineage>
</organism>
<dbReference type="InterPro" id="IPR036390">
    <property type="entry name" value="WH_DNA-bd_sf"/>
</dbReference>
<gene>
    <name evidence="8" type="ORF">C5O18_03280</name>
</gene>
<protein>
    <submittedName>
        <fullName evidence="8">Fur family transcriptional regulator</fullName>
    </submittedName>
</protein>
<dbReference type="GO" id="GO:0000976">
    <property type="term" value="F:transcription cis-regulatory region binding"/>
    <property type="evidence" value="ECO:0007669"/>
    <property type="project" value="TreeGrafter"/>
</dbReference>
<evidence type="ECO:0000313" key="9">
    <source>
        <dbReference type="Proteomes" id="UP000243900"/>
    </source>
</evidence>
<dbReference type="InterPro" id="IPR002481">
    <property type="entry name" value="FUR"/>
</dbReference>
<feature type="binding site" evidence="7">
    <location>
        <position position="172"/>
    </location>
    <ligand>
        <name>Zn(2+)</name>
        <dbReference type="ChEBI" id="CHEBI:29105"/>
    </ligand>
</feature>
<dbReference type="PANTHER" id="PTHR33202:SF6">
    <property type="entry name" value="ZINC UPTAKE REGULATION PROTEIN"/>
    <property type="match status" value="1"/>
</dbReference>
<feature type="binding site" evidence="7">
    <location>
        <position position="131"/>
    </location>
    <ligand>
        <name>Zn(2+)</name>
        <dbReference type="ChEBI" id="CHEBI:29105"/>
    </ligand>
</feature>
<keyword evidence="3 7" id="KW-0862">Zinc</keyword>
<keyword evidence="9" id="KW-1185">Reference proteome</keyword>
<feature type="binding site" evidence="7">
    <location>
        <position position="134"/>
    </location>
    <ligand>
        <name>Zn(2+)</name>
        <dbReference type="ChEBI" id="CHEBI:29105"/>
    </ligand>
</feature>
<evidence type="ECO:0000256" key="7">
    <source>
        <dbReference type="PIRSR" id="PIRSR602481-1"/>
    </source>
</evidence>
<evidence type="ECO:0000256" key="5">
    <source>
        <dbReference type="ARBA" id="ARBA00023125"/>
    </source>
</evidence>
<dbReference type="InterPro" id="IPR043135">
    <property type="entry name" value="Fur_C"/>
</dbReference>
<reference evidence="9" key="1">
    <citation type="submission" date="2018-02" db="EMBL/GenBank/DDBJ databases">
        <title>Genome sequencing of Solimonas sp. HR-BB.</title>
        <authorList>
            <person name="Lee Y."/>
            <person name="Jeon C.O."/>
        </authorList>
    </citation>
    <scope>NUCLEOTIDE SEQUENCE [LARGE SCALE GENOMIC DNA]</scope>
    <source>
        <strain evidence="9">HR-E</strain>
    </source>
</reference>
<sequence length="180" mass="19239">MTIRTITPAATASGGHVPAAPLVRPTQAHDHSQCISQALSSAEQLCAASGARLTPLRRRVLELVWASHKPLGAYDLLDQLAREGHKPAPPTIYRALDFLLEQRLIHRLASLNAYLGCSHPGDAHAGYFLICQGCGTVEEIADTRGLQQAIAQVTEAAGFLMEQGALELGGRCLPCREGRA</sequence>